<name>A0AAE3K4Y1_9EURY</name>
<comment type="cofactor">
    <cofactor evidence="7">
        <name>Cu cation</name>
        <dbReference type="ChEBI" id="CHEBI:23378"/>
    </cofactor>
    <text evidence="7">Binds 1 copper ion per subunit.</text>
</comment>
<dbReference type="GO" id="GO:0042597">
    <property type="term" value="C:periplasmic space"/>
    <property type="evidence" value="ECO:0007669"/>
    <property type="project" value="UniProtKB-SubCell"/>
</dbReference>
<evidence type="ECO:0000256" key="1">
    <source>
        <dbReference type="ARBA" id="ARBA00004418"/>
    </source>
</evidence>
<keyword evidence="6 7" id="KW-0186">Copper</keyword>
<dbReference type="InterPro" id="IPR002386">
    <property type="entry name" value="Amicyanin/Pseudoazurin"/>
</dbReference>
<feature type="binding site" evidence="7">
    <location>
        <position position="138"/>
    </location>
    <ligand>
        <name>Cu cation</name>
        <dbReference type="ChEBI" id="CHEBI:23378"/>
    </ligand>
</feature>
<evidence type="ECO:0000313" key="9">
    <source>
        <dbReference type="EMBL" id="MCL9813628.1"/>
    </source>
</evidence>
<evidence type="ECO:0000256" key="3">
    <source>
        <dbReference type="ARBA" id="ARBA00022723"/>
    </source>
</evidence>
<feature type="binding site" evidence="7">
    <location>
        <position position="93"/>
    </location>
    <ligand>
        <name>Cu cation</name>
        <dbReference type="ChEBI" id="CHEBI:23378"/>
    </ligand>
</feature>
<accession>A0AAE3K4Y1</accession>
<keyword evidence="3 7" id="KW-0479">Metal-binding</keyword>
<keyword evidence="4" id="KW-0574">Periplasm</keyword>
<feature type="domain" description="Blue (type 1) copper" evidence="8">
    <location>
        <begin position="57"/>
        <end position="144"/>
    </location>
</feature>
<protein>
    <submittedName>
        <fullName evidence="9">Halocyanin domain-containing protein</fullName>
    </submittedName>
</protein>
<dbReference type="PANTHER" id="PTHR36507">
    <property type="entry name" value="BLL1555 PROTEIN"/>
    <property type="match status" value="1"/>
</dbReference>
<feature type="binding site" evidence="7">
    <location>
        <position position="130"/>
    </location>
    <ligand>
        <name>Cu cation</name>
        <dbReference type="ChEBI" id="CHEBI:23378"/>
    </ligand>
</feature>
<comment type="caution">
    <text evidence="9">The sequence shown here is derived from an EMBL/GenBank/DDBJ whole genome shotgun (WGS) entry which is preliminary data.</text>
</comment>
<dbReference type="SUPFAM" id="SSF49503">
    <property type="entry name" value="Cupredoxins"/>
    <property type="match status" value="1"/>
</dbReference>
<dbReference type="Gene3D" id="2.60.40.420">
    <property type="entry name" value="Cupredoxins - blue copper proteins"/>
    <property type="match status" value="1"/>
</dbReference>
<dbReference type="InterPro" id="IPR000923">
    <property type="entry name" value="BlueCu_1"/>
</dbReference>
<dbReference type="EMBL" id="JAKRVY010000003">
    <property type="protein sequence ID" value="MCL9813628.1"/>
    <property type="molecule type" value="Genomic_DNA"/>
</dbReference>
<dbReference type="GO" id="GO:0005507">
    <property type="term" value="F:copper ion binding"/>
    <property type="evidence" value="ECO:0007669"/>
    <property type="project" value="InterPro"/>
</dbReference>
<gene>
    <name evidence="9" type="ORF">AArcSt11_08185</name>
</gene>
<keyword evidence="5" id="KW-0249">Electron transport</keyword>
<dbReference type="InterPro" id="IPR028871">
    <property type="entry name" value="BlueCu_1_BS"/>
</dbReference>
<dbReference type="Proteomes" id="UP001202674">
    <property type="component" value="Unassembled WGS sequence"/>
</dbReference>
<organism evidence="9 10">
    <name type="scientific">Natranaeroarchaeum aerophilus</name>
    <dbReference type="NCBI Taxonomy" id="2917711"/>
    <lineage>
        <taxon>Archaea</taxon>
        <taxon>Methanobacteriati</taxon>
        <taxon>Methanobacteriota</taxon>
        <taxon>Stenosarchaea group</taxon>
        <taxon>Halobacteria</taxon>
        <taxon>Halobacteriales</taxon>
        <taxon>Natronoarchaeaceae</taxon>
        <taxon>Natranaeroarchaeum</taxon>
    </lineage>
</organism>
<reference evidence="9 10" key="1">
    <citation type="journal article" date="2022" name="Syst. Appl. Microbiol.">
        <title>Natronocalculus amylovorans gen. nov., sp. nov., and Natranaeroarchaeum aerophilus sp. nov., dominant culturable amylolytic natronoarchaea from hypersaline soda lakes in southwestern Siberia.</title>
        <authorList>
            <person name="Sorokin D.Y."/>
            <person name="Elcheninov A.G."/>
            <person name="Khizhniak T.V."/>
            <person name="Koenen M."/>
            <person name="Bale N.J."/>
            <person name="Damste J.S.S."/>
            <person name="Kublanov I.V."/>
        </authorList>
    </citation>
    <scope>NUCLEOTIDE SEQUENCE [LARGE SCALE GENOMIC DNA]</scope>
    <source>
        <strain evidence="9 10">AArc-St1-1</strain>
    </source>
</reference>
<keyword evidence="10" id="KW-1185">Reference proteome</keyword>
<sequence>MTTRRSVLTAAVGLVTAGLAGCIGNGGYEDGDEDADVWLSSVDEFDGIEDHTGSEAVSVTVGAGNGLAFAPVAIRADPGTTVVWEWSGDGGSHNVVHAGSDELFESDLVNREGHTFDYTFEDPGTYNYICTPHEASEMKGSVVVVE</sequence>
<evidence type="ECO:0000256" key="7">
    <source>
        <dbReference type="PIRSR" id="PIRSR602386-1"/>
    </source>
</evidence>
<dbReference type="PROSITE" id="PS51257">
    <property type="entry name" value="PROKAR_LIPOPROTEIN"/>
    <property type="match status" value="1"/>
</dbReference>
<dbReference type="PRINTS" id="PR00155">
    <property type="entry name" value="AMICYANIN"/>
</dbReference>
<dbReference type="GO" id="GO:0009055">
    <property type="term" value="F:electron transfer activity"/>
    <property type="evidence" value="ECO:0007669"/>
    <property type="project" value="InterPro"/>
</dbReference>
<dbReference type="AlphaFoldDB" id="A0AAE3K4Y1"/>
<dbReference type="InterPro" id="IPR008972">
    <property type="entry name" value="Cupredoxin"/>
</dbReference>
<evidence type="ECO:0000259" key="8">
    <source>
        <dbReference type="Pfam" id="PF00127"/>
    </source>
</evidence>
<dbReference type="InterPro" id="IPR052721">
    <property type="entry name" value="ET_Amicyanin"/>
</dbReference>
<dbReference type="CDD" id="cd04220">
    <property type="entry name" value="Halocyanin"/>
    <property type="match status" value="1"/>
</dbReference>
<evidence type="ECO:0000256" key="6">
    <source>
        <dbReference type="ARBA" id="ARBA00023008"/>
    </source>
</evidence>
<dbReference type="InterPro" id="IPR017533">
    <property type="entry name" value="Halocyanin"/>
</dbReference>
<feature type="binding site" evidence="7">
    <location>
        <position position="133"/>
    </location>
    <ligand>
        <name>Cu cation</name>
        <dbReference type="ChEBI" id="CHEBI:23378"/>
    </ligand>
</feature>
<proteinExistence type="predicted"/>
<keyword evidence="2" id="KW-0813">Transport</keyword>
<dbReference type="RefSeq" id="WP_250596172.1">
    <property type="nucleotide sequence ID" value="NZ_JAKRVY010000003.1"/>
</dbReference>
<evidence type="ECO:0000256" key="4">
    <source>
        <dbReference type="ARBA" id="ARBA00022764"/>
    </source>
</evidence>
<evidence type="ECO:0000256" key="2">
    <source>
        <dbReference type="ARBA" id="ARBA00022448"/>
    </source>
</evidence>
<dbReference type="Pfam" id="PF00127">
    <property type="entry name" value="Copper-bind"/>
    <property type="match status" value="1"/>
</dbReference>
<dbReference type="PROSITE" id="PS00196">
    <property type="entry name" value="COPPER_BLUE"/>
    <property type="match status" value="1"/>
</dbReference>
<evidence type="ECO:0000256" key="5">
    <source>
        <dbReference type="ARBA" id="ARBA00022982"/>
    </source>
</evidence>
<dbReference type="PANTHER" id="PTHR36507:SF1">
    <property type="entry name" value="BLL1555 PROTEIN"/>
    <property type="match status" value="1"/>
</dbReference>
<evidence type="ECO:0000313" key="10">
    <source>
        <dbReference type="Proteomes" id="UP001202674"/>
    </source>
</evidence>
<dbReference type="NCBIfam" id="TIGR03102">
    <property type="entry name" value="halo_cynanin"/>
    <property type="match status" value="1"/>
</dbReference>
<comment type="subcellular location">
    <subcellularLocation>
        <location evidence="1">Periplasm</location>
    </subcellularLocation>
</comment>